<name>A0A7H8N9N3_9ACTN</name>
<protein>
    <recommendedName>
        <fullName evidence="5">Tetratricopeptide repeat protein</fullName>
    </recommendedName>
</protein>
<evidence type="ECO:0000313" key="4">
    <source>
        <dbReference type="Proteomes" id="UP000509303"/>
    </source>
</evidence>
<evidence type="ECO:0000256" key="2">
    <source>
        <dbReference type="SAM" id="Phobius"/>
    </source>
</evidence>
<dbReference type="RefSeq" id="WP_176162998.1">
    <property type="nucleotide sequence ID" value="NZ_CP054929.1"/>
</dbReference>
<dbReference type="AlphaFoldDB" id="A0A7H8N9N3"/>
<evidence type="ECO:0000256" key="1">
    <source>
        <dbReference type="SAM" id="MobiDB-lite"/>
    </source>
</evidence>
<sequence>MNREETAMDDTPHATPEPGSRPVPPDVGEHDAASDDAAPYDASSDWGTPWSPPKPPRGRTYDPLAVALGNASLLGVGYLFLGRRLLALVQVAGAVALVAVLLGRAEPWCEFAVLGWWLLTTAHGWYLAHRGDPRTTARGHRLVAAGLTLALLLTVGLLRLDAAGIEDDVTRARERGDCAAVLAAQDQVGFGQRLADAPGTERGDAVVEVCRRLLSSGDALNYGLHGDVDTRKLASGFNTLSDVLKQPEYTEAVAHTLDGFLRSLPLSSACDTVRVTDWLRARKTRHDVLDRVSTTVRRTAPEALMDCAEALHGREEWGQALDLYQRLLDQYPQNSLSDQARKGAHRATLAVELANVRDLLGDGTYDGQPEYCSKPAKYSAAPAAREGATNRALVYGNDEYTDRLPKSWRADDAAKAALVVCVDETEADDKGSAVRTCPYRSASAVGGVQQVTFRKVAIPVKVYALRTGELVAARTLEIGGTSCPRILRYEHYGVDAGPPSSTLVETSPADIRAAFEPLIRRG</sequence>
<proteinExistence type="predicted"/>
<dbReference type="EMBL" id="CP054929">
    <property type="protein sequence ID" value="QKW51277.1"/>
    <property type="molecule type" value="Genomic_DNA"/>
</dbReference>
<feature type="compositionally biased region" description="Basic and acidic residues" evidence="1">
    <location>
        <begin position="1"/>
        <end position="12"/>
    </location>
</feature>
<dbReference type="Proteomes" id="UP000509303">
    <property type="component" value="Chromosome"/>
</dbReference>
<keyword evidence="2" id="KW-0472">Membrane</keyword>
<dbReference type="InterPro" id="IPR011990">
    <property type="entry name" value="TPR-like_helical_dom_sf"/>
</dbReference>
<keyword evidence="2" id="KW-0812">Transmembrane</keyword>
<feature type="region of interest" description="Disordered" evidence="1">
    <location>
        <begin position="1"/>
        <end position="56"/>
    </location>
</feature>
<feature type="compositionally biased region" description="Low complexity" evidence="1">
    <location>
        <begin position="35"/>
        <end position="45"/>
    </location>
</feature>
<keyword evidence="2" id="KW-1133">Transmembrane helix</keyword>
<feature type="transmembrane region" description="Helical" evidence="2">
    <location>
        <begin position="140"/>
        <end position="160"/>
    </location>
</feature>
<keyword evidence="4" id="KW-1185">Reference proteome</keyword>
<evidence type="ECO:0000313" key="3">
    <source>
        <dbReference type="EMBL" id="QKW51277.1"/>
    </source>
</evidence>
<feature type="transmembrane region" description="Helical" evidence="2">
    <location>
        <begin position="86"/>
        <end position="105"/>
    </location>
</feature>
<organism evidence="3 4">
    <name type="scientific">Streptomyces buecherae</name>
    <dbReference type="NCBI Taxonomy" id="2763006"/>
    <lineage>
        <taxon>Bacteria</taxon>
        <taxon>Bacillati</taxon>
        <taxon>Actinomycetota</taxon>
        <taxon>Actinomycetes</taxon>
        <taxon>Kitasatosporales</taxon>
        <taxon>Streptomycetaceae</taxon>
        <taxon>Streptomyces</taxon>
    </lineage>
</organism>
<accession>A0A7H8N9N3</accession>
<gene>
    <name evidence="3" type="ORF">HUT08_19005</name>
</gene>
<feature type="transmembrane region" description="Helical" evidence="2">
    <location>
        <begin position="111"/>
        <end position="128"/>
    </location>
</feature>
<reference evidence="3 4" key="1">
    <citation type="submission" date="2020-06" db="EMBL/GenBank/DDBJ databases">
        <title>Genome mining for natural products.</title>
        <authorList>
            <person name="Zhang B."/>
            <person name="Shi J."/>
            <person name="Ge H."/>
        </authorList>
    </citation>
    <scope>NUCLEOTIDE SEQUENCE [LARGE SCALE GENOMIC DNA]</scope>
    <source>
        <strain evidence="3 4">NA00687</strain>
    </source>
</reference>
<dbReference type="Gene3D" id="1.25.40.10">
    <property type="entry name" value="Tetratricopeptide repeat domain"/>
    <property type="match status" value="1"/>
</dbReference>
<evidence type="ECO:0008006" key="5">
    <source>
        <dbReference type="Google" id="ProtNLM"/>
    </source>
</evidence>